<organism evidence="1 2">
    <name type="scientific">Elysia crispata</name>
    <name type="common">lettuce slug</name>
    <dbReference type="NCBI Taxonomy" id="231223"/>
    <lineage>
        <taxon>Eukaryota</taxon>
        <taxon>Metazoa</taxon>
        <taxon>Spiralia</taxon>
        <taxon>Lophotrochozoa</taxon>
        <taxon>Mollusca</taxon>
        <taxon>Gastropoda</taxon>
        <taxon>Heterobranchia</taxon>
        <taxon>Euthyneura</taxon>
        <taxon>Panpulmonata</taxon>
        <taxon>Sacoglossa</taxon>
        <taxon>Placobranchoidea</taxon>
        <taxon>Plakobranchidae</taxon>
        <taxon>Elysia</taxon>
    </lineage>
</organism>
<evidence type="ECO:0000313" key="1">
    <source>
        <dbReference type="EMBL" id="KAK3776998.1"/>
    </source>
</evidence>
<protein>
    <submittedName>
        <fullName evidence="1">Uncharacterized protein</fullName>
    </submittedName>
</protein>
<comment type="caution">
    <text evidence="1">The sequence shown here is derived from an EMBL/GenBank/DDBJ whole genome shotgun (WGS) entry which is preliminary data.</text>
</comment>
<name>A0AAE1DPJ4_9GAST</name>
<proteinExistence type="predicted"/>
<sequence length="121" mass="13503">MFAATGCLPRPVIVRLIVLSADCCSHVFIPQSSHETKLYRMNLLDNPTTLKLVHNLACGEGPSRLGHLQIDSERRAGFTRGQITIMQRFQSSGAPYRTSTQHDSITDLHRTLYSPDSQGQH</sequence>
<dbReference type="Proteomes" id="UP001283361">
    <property type="component" value="Unassembled WGS sequence"/>
</dbReference>
<accession>A0AAE1DPJ4</accession>
<keyword evidence="2" id="KW-1185">Reference proteome</keyword>
<evidence type="ECO:0000313" key="2">
    <source>
        <dbReference type="Proteomes" id="UP001283361"/>
    </source>
</evidence>
<dbReference type="AlphaFoldDB" id="A0AAE1DPJ4"/>
<reference evidence="1" key="1">
    <citation type="journal article" date="2023" name="G3 (Bethesda)">
        <title>A reference genome for the long-term kleptoplast-retaining sea slug Elysia crispata morphotype clarki.</title>
        <authorList>
            <person name="Eastman K.E."/>
            <person name="Pendleton A.L."/>
            <person name="Shaikh M.A."/>
            <person name="Suttiyut T."/>
            <person name="Ogas R."/>
            <person name="Tomko P."/>
            <person name="Gavelis G."/>
            <person name="Widhalm J.R."/>
            <person name="Wisecaver J.H."/>
        </authorList>
    </citation>
    <scope>NUCLEOTIDE SEQUENCE</scope>
    <source>
        <strain evidence="1">ECLA1</strain>
    </source>
</reference>
<dbReference type="EMBL" id="JAWDGP010003143">
    <property type="protein sequence ID" value="KAK3776998.1"/>
    <property type="molecule type" value="Genomic_DNA"/>
</dbReference>
<gene>
    <name evidence="1" type="ORF">RRG08_049137</name>
</gene>